<dbReference type="InterPro" id="IPR003593">
    <property type="entry name" value="AAA+_ATPase"/>
</dbReference>
<reference evidence="11" key="1">
    <citation type="submission" date="2016-10" db="EMBL/GenBank/DDBJ databases">
        <authorList>
            <person name="Varghese N."/>
            <person name="Submissions S."/>
        </authorList>
    </citation>
    <scope>NUCLEOTIDE SEQUENCE [LARGE SCALE GENOMIC DNA]</scope>
    <source>
        <strain evidence="11">ES.061</strain>
    </source>
</reference>
<dbReference type="AlphaFoldDB" id="A0A1H4L559"/>
<dbReference type="InterPro" id="IPR027417">
    <property type="entry name" value="P-loop_NTPase"/>
</dbReference>
<evidence type="ECO:0000256" key="1">
    <source>
        <dbReference type="ARBA" id="ARBA00004417"/>
    </source>
</evidence>
<comment type="similarity">
    <text evidence="2">Belongs to the ABC transporter superfamily.</text>
</comment>
<evidence type="ECO:0000259" key="9">
    <source>
        <dbReference type="PROSITE" id="PS50893"/>
    </source>
</evidence>
<dbReference type="Pfam" id="PF08352">
    <property type="entry name" value="oligo_HPY"/>
    <property type="match status" value="1"/>
</dbReference>
<proteinExistence type="inferred from homology"/>
<dbReference type="GO" id="GO:0055085">
    <property type="term" value="P:transmembrane transport"/>
    <property type="evidence" value="ECO:0007669"/>
    <property type="project" value="UniProtKB-ARBA"/>
</dbReference>
<evidence type="ECO:0000256" key="7">
    <source>
        <dbReference type="ARBA" id="ARBA00023136"/>
    </source>
</evidence>
<dbReference type="FunFam" id="3.40.50.300:FF:000016">
    <property type="entry name" value="Oligopeptide ABC transporter ATP-binding component"/>
    <property type="match status" value="1"/>
</dbReference>
<organism evidence="10 11">
    <name type="scientific">Nitratireductor aquibiodomus</name>
    <dbReference type="NCBI Taxonomy" id="204799"/>
    <lineage>
        <taxon>Bacteria</taxon>
        <taxon>Pseudomonadati</taxon>
        <taxon>Pseudomonadota</taxon>
        <taxon>Alphaproteobacteria</taxon>
        <taxon>Hyphomicrobiales</taxon>
        <taxon>Phyllobacteriaceae</taxon>
        <taxon>Nitratireductor</taxon>
    </lineage>
</organism>
<evidence type="ECO:0000256" key="2">
    <source>
        <dbReference type="ARBA" id="ARBA00005417"/>
    </source>
</evidence>
<dbReference type="InterPro" id="IPR017871">
    <property type="entry name" value="ABC_transporter-like_CS"/>
</dbReference>
<dbReference type="PROSITE" id="PS00211">
    <property type="entry name" value="ABC_TRANSPORTER_1"/>
    <property type="match status" value="1"/>
</dbReference>
<evidence type="ECO:0000313" key="10">
    <source>
        <dbReference type="EMBL" id="SEB65302.1"/>
    </source>
</evidence>
<dbReference type="NCBIfam" id="TIGR01727">
    <property type="entry name" value="oligo_HPY"/>
    <property type="match status" value="1"/>
</dbReference>
<dbReference type="CDD" id="cd03257">
    <property type="entry name" value="ABC_NikE_OppD_transporters"/>
    <property type="match status" value="1"/>
</dbReference>
<feature type="domain" description="ABC transporter" evidence="9">
    <location>
        <begin position="21"/>
        <end position="273"/>
    </location>
</feature>
<dbReference type="InterPro" id="IPR003439">
    <property type="entry name" value="ABC_transporter-like_ATP-bd"/>
</dbReference>
<keyword evidence="3" id="KW-0813">Transport</keyword>
<dbReference type="GO" id="GO:0016887">
    <property type="term" value="F:ATP hydrolysis activity"/>
    <property type="evidence" value="ECO:0007669"/>
    <property type="project" value="InterPro"/>
</dbReference>
<dbReference type="GO" id="GO:0015833">
    <property type="term" value="P:peptide transport"/>
    <property type="evidence" value="ECO:0007669"/>
    <property type="project" value="InterPro"/>
</dbReference>
<dbReference type="PROSITE" id="PS50893">
    <property type="entry name" value="ABC_TRANSPORTER_2"/>
    <property type="match status" value="1"/>
</dbReference>
<dbReference type="PANTHER" id="PTHR43297">
    <property type="entry name" value="OLIGOPEPTIDE TRANSPORT ATP-BINDING PROTEIN APPD"/>
    <property type="match status" value="1"/>
</dbReference>
<dbReference type="PANTHER" id="PTHR43297:SF2">
    <property type="entry name" value="DIPEPTIDE TRANSPORT ATP-BINDING PROTEIN DPPD"/>
    <property type="match status" value="1"/>
</dbReference>
<dbReference type="GO" id="GO:0005886">
    <property type="term" value="C:plasma membrane"/>
    <property type="evidence" value="ECO:0007669"/>
    <property type="project" value="UniProtKB-SubCell"/>
</dbReference>
<dbReference type="Gene3D" id="3.40.50.300">
    <property type="entry name" value="P-loop containing nucleotide triphosphate hydrolases"/>
    <property type="match status" value="1"/>
</dbReference>
<protein>
    <submittedName>
        <fullName evidence="10">Peptide/nickel transport system ATP-binding protein/oligopeptide transport system ATP-binding protein</fullName>
    </submittedName>
</protein>
<comment type="subcellular location">
    <subcellularLocation>
        <location evidence="1">Cell inner membrane</location>
        <topology evidence="1">Peripheral membrane protein</topology>
    </subcellularLocation>
</comment>
<accession>A0A1H4L559</accession>
<evidence type="ECO:0000256" key="4">
    <source>
        <dbReference type="ARBA" id="ARBA00022475"/>
    </source>
</evidence>
<dbReference type="GO" id="GO:0005524">
    <property type="term" value="F:ATP binding"/>
    <property type="evidence" value="ECO:0007669"/>
    <property type="project" value="UniProtKB-KW"/>
</dbReference>
<keyword evidence="7" id="KW-0472">Membrane</keyword>
<evidence type="ECO:0000313" key="11">
    <source>
        <dbReference type="Proteomes" id="UP000199064"/>
    </source>
</evidence>
<gene>
    <name evidence="10" type="ORF">SAMN05216452_2625</name>
</gene>
<keyword evidence="4" id="KW-1003">Cell membrane</keyword>
<keyword evidence="5" id="KW-0547">Nucleotide-binding</keyword>
<dbReference type="InterPro" id="IPR050388">
    <property type="entry name" value="ABC_Ni/Peptide_Import"/>
</dbReference>
<evidence type="ECO:0000256" key="8">
    <source>
        <dbReference type="SAM" id="MobiDB-lite"/>
    </source>
</evidence>
<keyword evidence="6 10" id="KW-0067">ATP-binding</keyword>
<dbReference type="Pfam" id="PF00005">
    <property type="entry name" value="ABC_tran"/>
    <property type="match status" value="1"/>
</dbReference>
<dbReference type="InterPro" id="IPR013563">
    <property type="entry name" value="Oligopep_ABC_C"/>
</dbReference>
<sequence>MIVADPNTVAEQPDPVQDDILRVKDLRVELRVEKGVLAAVDDISFNLKRGETLGIVGESGCGKSMTALSIMGLLPKPIGRIAQGSIAIEGVGDVASMSERQRMKVRGNQVSMIFQEPMTSLNPVFTVGFQISEAIRTHETVSKEAARKRAIQMLDLVGIPLPEMRYDSYPHQLSGGMRQRVMIAMALACRPQIMLADEPTTALDVTIQAQILKLMNRLKEEIGTSILFITHDLGVIAKMTQRVLVMYAGVIVEEAPVRDLFAKPLHPYTAGLLRSIPRVDKAAGRQRRLHTIKGVVPNLLSLPRGCRFSDRCPDVHEPCRKWEPPLASPEDGPDDGSRRVRCWLHKRPPAHD</sequence>
<evidence type="ECO:0000256" key="6">
    <source>
        <dbReference type="ARBA" id="ARBA00022840"/>
    </source>
</evidence>
<dbReference type="SMART" id="SM00382">
    <property type="entry name" value="AAA"/>
    <property type="match status" value="1"/>
</dbReference>
<evidence type="ECO:0000256" key="3">
    <source>
        <dbReference type="ARBA" id="ARBA00022448"/>
    </source>
</evidence>
<keyword evidence="11" id="KW-1185">Reference proteome</keyword>
<dbReference type="Proteomes" id="UP000199064">
    <property type="component" value="Unassembled WGS sequence"/>
</dbReference>
<feature type="region of interest" description="Disordered" evidence="8">
    <location>
        <begin position="320"/>
        <end position="339"/>
    </location>
</feature>
<dbReference type="RefSeq" id="WP_090329092.1">
    <property type="nucleotide sequence ID" value="NZ_FNSL01000001.1"/>
</dbReference>
<dbReference type="SUPFAM" id="SSF52540">
    <property type="entry name" value="P-loop containing nucleoside triphosphate hydrolases"/>
    <property type="match status" value="1"/>
</dbReference>
<dbReference type="EMBL" id="FNSL01000001">
    <property type="protein sequence ID" value="SEB65302.1"/>
    <property type="molecule type" value="Genomic_DNA"/>
</dbReference>
<evidence type="ECO:0000256" key="5">
    <source>
        <dbReference type="ARBA" id="ARBA00022741"/>
    </source>
</evidence>
<name>A0A1H4L559_9HYPH</name>